<name>A0A8J5KZ30_ZINOF</name>
<dbReference type="GO" id="GO:0000981">
    <property type="term" value="F:DNA-binding transcription factor activity, RNA polymerase II-specific"/>
    <property type="evidence" value="ECO:0007669"/>
    <property type="project" value="TreeGrafter"/>
</dbReference>
<dbReference type="GO" id="GO:0000785">
    <property type="term" value="C:chromatin"/>
    <property type="evidence" value="ECO:0007669"/>
    <property type="project" value="TreeGrafter"/>
</dbReference>
<evidence type="ECO:0000313" key="8">
    <source>
        <dbReference type="EMBL" id="KAG6504593.1"/>
    </source>
</evidence>
<dbReference type="PROSITE" id="PS50157">
    <property type="entry name" value="ZINC_FINGER_C2H2_2"/>
    <property type="match status" value="1"/>
</dbReference>
<dbReference type="FunFam" id="3.30.160.60:FF:000221">
    <property type="entry name" value="Zinc finger protein 410"/>
    <property type="match status" value="1"/>
</dbReference>
<reference evidence="8 9" key="1">
    <citation type="submission" date="2020-08" db="EMBL/GenBank/DDBJ databases">
        <title>Plant Genome Project.</title>
        <authorList>
            <person name="Zhang R.-G."/>
        </authorList>
    </citation>
    <scope>NUCLEOTIDE SEQUENCE [LARGE SCALE GENOMIC DNA]</scope>
    <source>
        <tissue evidence="8">Rhizome</tissue>
    </source>
</reference>
<dbReference type="Proteomes" id="UP000734854">
    <property type="component" value="Unassembled WGS sequence"/>
</dbReference>
<comment type="caution">
    <text evidence="8">The sequence shown here is derived from an EMBL/GenBank/DDBJ whole genome shotgun (WGS) entry which is preliminary data.</text>
</comment>
<keyword evidence="5" id="KW-0010">Activator</keyword>
<feature type="domain" description="C2H2-type" evidence="7">
    <location>
        <begin position="83"/>
        <end position="112"/>
    </location>
</feature>
<proteinExistence type="predicted"/>
<dbReference type="Gene3D" id="3.40.30.10">
    <property type="entry name" value="Glutaredoxin"/>
    <property type="match status" value="1"/>
</dbReference>
<dbReference type="GO" id="GO:0008270">
    <property type="term" value="F:zinc ion binding"/>
    <property type="evidence" value="ECO:0007669"/>
    <property type="project" value="UniProtKB-KW"/>
</dbReference>
<keyword evidence="1" id="KW-0479">Metal-binding</keyword>
<evidence type="ECO:0000259" key="7">
    <source>
        <dbReference type="PROSITE" id="PS50157"/>
    </source>
</evidence>
<dbReference type="GO" id="GO:0031519">
    <property type="term" value="C:PcG protein complex"/>
    <property type="evidence" value="ECO:0007669"/>
    <property type="project" value="TreeGrafter"/>
</dbReference>
<dbReference type="PROSITE" id="PS00028">
    <property type="entry name" value="ZINC_FINGER_C2H2_1"/>
    <property type="match status" value="1"/>
</dbReference>
<protein>
    <recommendedName>
        <fullName evidence="7">C2H2-type domain-containing protein</fullName>
    </recommendedName>
</protein>
<evidence type="ECO:0000256" key="6">
    <source>
        <dbReference type="PROSITE-ProRule" id="PRU00042"/>
    </source>
</evidence>
<dbReference type="InterPro" id="IPR036236">
    <property type="entry name" value="Znf_C2H2_sf"/>
</dbReference>
<accession>A0A8J5KZ30</accession>
<organism evidence="8 9">
    <name type="scientific">Zingiber officinale</name>
    <name type="common">Ginger</name>
    <name type="synonym">Amomum zingiber</name>
    <dbReference type="NCBI Taxonomy" id="94328"/>
    <lineage>
        <taxon>Eukaryota</taxon>
        <taxon>Viridiplantae</taxon>
        <taxon>Streptophyta</taxon>
        <taxon>Embryophyta</taxon>
        <taxon>Tracheophyta</taxon>
        <taxon>Spermatophyta</taxon>
        <taxon>Magnoliopsida</taxon>
        <taxon>Liliopsida</taxon>
        <taxon>Zingiberales</taxon>
        <taxon>Zingiberaceae</taxon>
        <taxon>Zingiber</taxon>
    </lineage>
</organism>
<evidence type="ECO:0000256" key="1">
    <source>
        <dbReference type="ARBA" id="ARBA00022723"/>
    </source>
</evidence>
<evidence type="ECO:0000256" key="4">
    <source>
        <dbReference type="ARBA" id="ARBA00022833"/>
    </source>
</evidence>
<dbReference type="InterPro" id="IPR013087">
    <property type="entry name" value="Znf_C2H2_type"/>
</dbReference>
<dbReference type="EMBL" id="JACMSC010000010">
    <property type="protein sequence ID" value="KAG6504593.1"/>
    <property type="molecule type" value="Genomic_DNA"/>
</dbReference>
<keyword evidence="3 6" id="KW-0863">Zinc-finger</keyword>
<keyword evidence="4" id="KW-0862">Zinc</keyword>
<evidence type="ECO:0000256" key="3">
    <source>
        <dbReference type="ARBA" id="ARBA00022771"/>
    </source>
</evidence>
<keyword evidence="9" id="KW-1185">Reference proteome</keyword>
<dbReference type="GO" id="GO:0005667">
    <property type="term" value="C:transcription regulator complex"/>
    <property type="evidence" value="ECO:0007669"/>
    <property type="project" value="TreeGrafter"/>
</dbReference>
<gene>
    <name evidence="8" type="ORF">ZIOFF_036927</name>
</gene>
<dbReference type="SUPFAM" id="SSF57667">
    <property type="entry name" value="beta-beta-alpha zinc fingers"/>
    <property type="match status" value="1"/>
</dbReference>
<evidence type="ECO:0000313" key="9">
    <source>
        <dbReference type="Proteomes" id="UP000734854"/>
    </source>
</evidence>
<dbReference type="Gene3D" id="3.30.160.60">
    <property type="entry name" value="Classic Zinc Finger"/>
    <property type="match status" value="1"/>
</dbReference>
<sequence>MPRLLPSASRFHRSVSTTTLHLCLHTRRSSLFPCLFASSASAPAVATTISVGDNLPDANLSYFGSDGSKLKRHYLIHTGERDFICPREGCGKAFSLDFNLRAHMKTHLVENYHYKFDVNLMGLGIRSRRYALLAEDGVVKVLNLVDGGAFTFSVTEDLLKVP</sequence>
<dbReference type="PANTHER" id="PTHR14003">
    <property type="entry name" value="TRANSCRIPTIONAL REPRESSOR PROTEIN YY"/>
    <property type="match status" value="1"/>
</dbReference>
<keyword evidence="2" id="KW-0677">Repeat</keyword>
<dbReference type="SMART" id="SM00355">
    <property type="entry name" value="ZnF_C2H2"/>
    <property type="match status" value="1"/>
</dbReference>
<evidence type="ECO:0000256" key="2">
    <source>
        <dbReference type="ARBA" id="ARBA00022737"/>
    </source>
</evidence>
<dbReference type="PANTHER" id="PTHR14003:SF1">
    <property type="entry name" value="ZINC FINGER TRANSCRIPTION FACTOR YY1"/>
    <property type="match status" value="1"/>
</dbReference>
<dbReference type="GO" id="GO:0000978">
    <property type="term" value="F:RNA polymerase II cis-regulatory region sequence-specific DNA binding"/>
    <property type="evidence" value="ECO:0007669"/>
    <property type="project" value="TreeGrafter"/>
</dbReference>
<evidence type="ECO:0000256" key="5">
    <source>
        <dbReference type="ARBA" id="ARBA00023159"/>
    </source>
</evidence>
<dbReference type="AlphaFoldDB" id="A0A8J5KZ30"/>